<keyword evidence="3 15" id="KW-0812">Transmembrane</keyword>
<dbReference type="OrthoDB" id="448990at2759"/>
<evidence type="ECO:0000256" key="16">
    <source>
        <dbReference type="SAM" id="SignalP"/>
    </source>
</evidence>
<evidence type="ECO:0000256" key="8">
    <source>
        <dbReference type="ARBA" id="ARBA00023053"/>
    </source>
</evidence>
<name>A0A813DTK6_POLGL</name>
<dbReference type="Proteomes" id="UP000654075">
    <property type="component" value="Unassembled WGS sequence"/>
</dbReference>
<dbReference type="GO" id="GO:0005391">
    <property type="term" value="F:P-type sodium:potassium-exchanging transporter activity"/>
    <property type="evidence" value="ECO:0007669"/>
    <property type="project" value="TreeGrafter"/>
</dbReference>
<dbReference type="Gene3D" id="3.40.50.1000">
    <property type="entry name" value="HAD superfamily/HAD-like"/>
    <property type="match status" value="1"/>
</dbReference>
<dbReference type="EMBL" id="CAJNNW010004771">
    <property type="protein sequence ID" value="CAE8646745.1"/>
    <property type="molecule type" value="Genomic_DNA"/>
</dbReference>
<protein>
    <recommendedName>
        <fullName evidence="13">P-type sodium-transporting ATPase4</fullName>
        <ecNumber evidence="11">7.2.2.3</ecNumber>
    </recommendedName>
</protein>
<dbReference type="InterPro" id="IPR023214">
    <property type="entry name" value="HAD_sf"/>
</dbReference>
<feature type="compositionally biased region" description="Basic residues" evidence="14">
    <location>
        <begin position="346"/>
        <end position="364"/>
    </location>
</feature>
<dbReference type="InterPro" id="IPR008250">
    <property type="entry name" value="ATPase_P-typ_transduc_dom_A_sf"/>
</dbReference>
<dbReference type="PROSITE" id="PS00154">
    <property type="entry name" value="ATPASE_E1_E2"/>
    <property type="match status" value="1"/>
</dbReference>
<dbReference type="SUPFAM" id="SSF81653">
    <property type="entry name" value="Calcium ATPase, transduction domain A"/>
    <property type="match status" value="1"/>
</dbReference>
<dbReference type="EC" id="7.2.2.3" evidence="11"/>
<evidence type="ECO:0000259" key="17">
    <source>
        <dbReference type="Pfam" id="PF00122"/>
    </source>
</evidence>
<keyword evidence="10" id="KW-0739">Sodium transport</keyword>
<feature type="transmembrane region" description="Helical" evidence="15">
    <location>
        <begin position="162"/>
        <end position="180"/>
    </location>
</feature>
<dbReference type="FunFam" id="3.40.50.1000:FF:000001">
    <property type="entry name" value="Phospholipid-transporting ATPase IC"/>
    <property type="match status" value="1"/>
</dbReference>
<evidence type="ECO:0000256" key="6">
    <source>
        <dbReference type="ARBA" id="ARBA00022967"/>
    </source>
</evidence>
<dbReference type="InterPro" id="IPR050510">
    <property type="entry name" value="Cation_transp_ATPase_P-type"/>
</dbReference>
<accession>A0A813DTK6</accession>
<keyword evidence="2" id="KW-1003">Cell membrane</keyword>
<dbReference type="Pfam" id="PF00122">
    <property type="entry name" value="E1-E2_ATPase"/>
    <property type="match status" value="1"/>
</dbReference>
<dbReference type="Gene3D" id="3.40.1110.10">
    <property type="entry name" value="Calcium-transporting ATPase, cytoplasmic domain N"/>
    <property type="match status" value="1"/>
</dbReference>
<dbReference type="Proteomes" id="UP000626109">
    <property type="component" value="Unassembled WGS sequence"/>
</dbReference>
<keyword evidence="8" id="KW-0915">Sodium</keyword>
<keyword evidence="16" id="KW-0732">Signal</keyword>
<dbReference type="InterPro" id="IPR023299">
    <property type="entry name" value="ATPase_P-typ_cyto_dom_N"/>
</dbReference>
<dbReference type="AlphaFoldDB" id="A0A813DTK6"/>
<evidence type="ECO:0000256" key="15">
    <source>
        <dbReference type="SAM" id="Phobius"/>
    </source>
</evidence>
<dbReference type="EMBL" id="CAJNNV010004361">
    <property type="protein sequence ID" value="CAE8590596.1"/>
    <property type="molecule type" value="Genomic_DNA"/>
</dbReference>
<dbReference type="GO" id="GO:1902600">
    <property type="term" value="P:proton transmembrane transport"/>
    <property type="evidence" value="ECO:0007669"/>
    <property type="project" value="TreeGrafter"/>
</dbReference>
<dbReference type="InterPro" id="IPR023298">
    <property type="entry name" value="ATPase_P-typ_TM_dom_sf"/>
</dbReference>
<evidence type="ECO:0000256" key="3">
    <source>
        <dbReference type="ARBA" id="ARBA00022692"/>
    </source>
</evidence>
<keyword evidence="7 15" id="KW-1133">Transmembrane helix</keyword>
<evidence type="ECO:0000256" key="11">
    <source>
        <dbReference type="ARBA" id="ARBA00035029"/>
    </source>
</evidence>
<dbReference type="GO" id="GO:0016887">
    <property type="term" value="F:ATP hydrolysis activity"/>
    <property type="evidence" value="ECO:0007669"/>
    <property type="project" value="InterPro"/>
</dbReference>
<evidence type="ECO:0000256" key="5">
    <source>
        <dbReference type="ARBA" id="ARBA00022840"/>
    </source>
</evidence>
<sequence length="364" mass="39555">MYCGIALIVIIFGQCTASYLEERKSNNVMGSLMKMVPAQSSVIRDGKPRRIPAAELVVGDLVQLKGGDRVPADLRIIQTSGLKVECSSLTGEPDAFEVTVVATHDEPHETRNIVFSTSQCTEGSAYAIVIRTADKTLIGMVAALSSTTTTTVSTLQREVTRVVYFITSFALVMAILILAIEAGQKLNMITVANLVITIFVANIPQGLPATVTSCLGIAAKRMQHRNVLVKNLEVIETLGSATVICSDKTGTLTQNKMSVQNFWFNGSFEMLHGNVMIGVPSTVISGNSTDQLRRFTSNPSVRGGQQGGQRGSGMAQYAQQMISRWRGNPLEPLLLIAAATPPDLRLRKRRRSSQRRSQRSRKSL</sequence>
<evidence type="ECO:0000256" key="7">
    <source>
        <dbReference type="ARBA" id="ARBA00022989"/>
    </source>
</evidence>
<keyword evidence="4" id="KW-0547">Nucleotide-binding</keyword>
<feature type="signal peptide" evidence="16">
    <location>
        <begin position="1"/>
        <end position="17"/>
    </location>
</feature>
<organism evidence="18 20">
    <name type="scientific">Polarella glacialis</name>
    <name type="common">Dinoflagellate</name>
    <dbReference type="NCBI Taxonomy" id="89957"/>
    <lineage>
        <taxon>Eukaryota</taxon>
        <taxon>Sar</taxon>
        <taxon>Alveolata</taxon>
        <taxon>Dinophyceae</taxon>
        <taxon>Suessiales</taxon>
        <taxon>Suessiaceae</taxon>
        <taxon>Polarella</taxon>
    </lineage>
</organism>
<reference evidence="18" key="1">
    <citation type="submission" date="2021-02" db="EMBL/GenBank/DDBJ databases">
        <authorList>
            <person name="Dougan E. K."/>
            <person name="Rhodes N."/>
            <person name="Thang M."/>
            <person name="Chan C."/>
        </authorList>
    </citation>
    <scope>NUCLEOTIDE SEQUENCE</scope>
</reference>
<feature type="region of interest" description="Disordered" evidence="14">
    <location>
        <begin position="345"/>
        <end position="364"/>
    </location>
</feature>
<dbReference type="InterPro" id="IPR018303">
    <property type="entry name" value="ATPase_P-typ_P_site"/>
</dbReference>
<evidence type="ECO:0000256" key="12">
    <source>
        <dbReference type="ARBA" id="ARBA00049499"/>
    </source>
</evidence>
<dbReference type="PRINTS" id="PR00119">
    <property type="entry name" value="CATATPASE"/>
</dbReference>
<evidence type="ECO:0000313" key="18">
    <source>
        <dbReference type="EMBL" id="CAE8590596.1"/>
    </source>
</evidence>
<evidence type="ECO:0000256" key="9">
    <source>
        <dbReference type="ARBA" id="ARBA00023136"/>
    </source>
</evidence>
<evidence type="ECO:0000256" key="1">
    <source>
        <dbReference type="ARBA" id="ARBA00004651"/>
    </source>
</evidence>
<dbReference type="PANTHER" id="PTHR43294:SF21">
    <property type="entry name" value="CATION TRANSPORTING ATPASE"/>
    <property type="match status" value="1"/>
</dbReference>
<dbReference type="InterPro" id="IPR001757">
    <property type="entry name" value="P_typ_ATPase"/>
</dbReference>
<keyword evidence="10" id="KW-0406">Ion transport</keyword>
<feature type="region of interest" description="Disordered" evidence="14">
    <location>
        <begin position="297"/>
        <end position="317"/>
    </location>
</feature>
<proteinExistence type="predicted"/>
<dbReference type="PANTHER" id="PTHR43294">
    <property type="entry name" value="SODIUM/POTASSIUM-TRANSPORTING ATPASE SUBUNIT ALPHA"/>
    <property type="match status" value="1"/>
</dbReference>
<comment type="subcellular location">
    <subcellularLocation>
        <location evidence="1">Cell membrane</location>
        <topology evidence="1">Multi-pass membrane protein</topology>
    </subcellularLocation>
</comment>
<dbReference type="GO" id="GO:0005524">
    <property type="term" value="F:ATP binding"/>
    <property type="evidence" value="ECO:0007669"/>
    <property type="project" value="UniProtKB-KW"/>
</dbReference>
<dbReference type="Gene3D" id="2.70.150.10">
    <property type="entry name" value="Calcium-transporting ATPase, cytoplasmic transduction domain A"/>
    <property type="match status" value="1"/>
</dbReference>
<keyword evidence="6" id="KW-1278">Translocase</keyword>
<feature type="domain" description="P-type ATPase A" evidence="17">
    <location>
        <begin position="35"/>
        <end position="144"/>
    </location>
</feature>
<evidence type="ECO:0000256" key="14">
    <source>
        <dbReference type="SAM" id="MobiDB-lite"/>
    </source>
</evidence>
<comment type="caution">
    <text evidence="18">The sequence shown here is derived from an EMBL/GenBank/DDBJ whole genome shotgun (WGS) entry which is preliminary data.</text>
</comment>
<dbReference type="OMA" id="HETRNIV"/>
<keyword evidence="20" id="KW-1185">Reference proteome</keyword>
<dbReference type="GO" id="GO:0006883">
    <property type="term" value="P:intracellular sodium ion homeostasis"/>
    <property type="evidence" value="ECO:0007669"/>
    <property type="project" value="TreeGrafter"/>
</dbReference>
<keyword evidence="5" id="KW-0067">ATP-binding</keyword>
<dbReference type="GO" id="GO:0005886">
    <property type="term" value="C:plasma membrane"/>
    <property type="evidence" value="ECO:0007669"/>
    <property type="project" value="UniProtKB-SubCell"/>
</dbReference>
<keyword evidence="9 15" id="KW-0472">Membrane</keyword>
<dbReference type="SUPFAM" id="SSF81665">
    <property type="entry name" value="Calcium ATPase, transmembrane domain M"/>
    <property type="match status" value="1"/>
</dbReference>
<dbReference type="InterPro" id="IPR036412">
    <property type="entry name" value="HAD-like_sf"/>
</dbReference>
<evidence type="ECO:0000313" key="20">
    <source>
        <dbReference type="Proteomes" id="UP000654075"/>
    </source>
</evidence>
<dbReference type="GO" id="GO:0036376">
    <property type="term" value="P:sodium ion export across plasma membrane"/>
    <property type="evidence" value="ECO:0007669"/>
    <property type="project" value="TreeGrafter"/>
</dbReference>
<comment type="catalytic activity">
    <reaction evidence="12">
        <text>Na(+)(in) + ATP + H2O = Na(+)(out) + ADP + phosphate + H(+)</text>
        <dbReference type="Rhea" id="RHEA:14633"/>
        <dbReference type="ChEBI" id="CHEBI:15377"/>
        <dbReference type="ChEBI" id="CHEBI:15378"/>
        <dbReference type="ChEBI" id="CHEBI:29101"/>
        <dbReference type="ChEBI" id="CHEBI:30616"/>
        <dbReference type="ChEBI" id="CHEBI:43474"/>
        <dbReference type="ChEBI" id="CHEBI:456216"/>
        <dbReference type="EC" id="7.2.2.3"/>
    </reaction>
    <physiologicalReaction direction="left-to-right" evidence="12">
        <dbReference type="Rhea" id="RHEA:14634"/>
    </physiologicalReaction>
</comment>
<evidence type="ECO:0000256" key="4">
    <source>
        <dbReference type="ARBA" id="ARBA00022741"/>
    </source>
</evidence>
<dbReference type="NCBIfam" id="TIGR01494">
    <property type="entry name" value="ATPase_P-type"/>
    <property type="match status" value="1"/>
</dbReference>
<gene>
    <name evidence="18" type="ORF">PGLA1383_LOCUS9314</name>
    <name evidence="19" type="ORF">PGLA2088_LOCUS5080</name>
</gene>
<evidence type="ECO:0000256" key="10">
    <source>
        <dbReference type="ARBA" id="ARBA00023201"/>
    </source>
</evidence>
<dbReference type="GO" id="GO:0030007">
    <property type="term" value="P:intracellular potassium ion homeostasis"/>
    <property type="evidence" value="ECO:0007669"/>
    <property type="project" value="TreeGrafter"/>
</dbReference>
<dbReference type="GO" id="GO:1990573">
    <property type="term" value="P:potassium ion import across plasma membrane"/>
    <property type="evidence" value="ECO:0007669"/>
    <property type="project" value="TreeGrafter"/>
</dbReference>
<keyword evidence="10" id="KW-0813">Transport</keyword>
<dbReference type="Gene3D" id="1.20.1110.10">
    <property type="entry name" value="Calcium-transporting ATPase, transmembrane domain"/>
    <property type="match status" value="1"/>
</dbReference>
<dbReference type="SUPFAM" id="SSF56784">
    <property type="entry name" value="HAD-like"/>
    <property type="match status" value="1"/>
</dbReference>
<dbReference type="InterPro" id="IPR059000">
    <property type="entry name" value="ATPase_P-type_domA"/>
</dbReference>
<evidence type="ECO:0000256" key="13">
    <source>
        <dbReference type="ARBA" id="ARBA00067200"/>
    </source>
</evidence>
<evidence type="ECO:0000313" key="19">
    <source>
        <dbReference type="EMBL" id="CAE8646745.1"/>
    </source>
</evidence>
<feature type="chain" id="PRO_5036221859" description="P-type sodium-transporting ATPase4" evidence="16">
    <location>
        <begin position="18"/>
        <end position="364"/>
    </location>
</feature>
<dbReference type="PRINTS" id="PR00121">
    <property type="entry name" value="NAKATPASE"/>
</dbReference>
<evidence type="ECO:0000256" key="2">
    <source>
        <dbReference type="ARBA" id="ARBA00022475"/>
    </source>
</evidence>